<protein>
    <submittedName>
        <fullName evidence="2">Amylosucrase</fullName>
    </submittedName>
</protein>
<feature type="domain" description="Glycosyl hydrolase family 13 catalytic" evidence="1">
    <location>
        <begin position="98"/>
        <end position="541"/>
    </location>
</feature>
<dbReference type="InterPro" id="IPR045857">
    <property type="entry name" value="O16G_dom_2"/>
</dbReference>
<evidence type="ECO:0000313" key="3">
    <source>
        <dbReference type="Proteomes" id="UP000317893"/>
    </source>
</evidence>
<dbReference type="InterPro" id="IPR055218">
    <property type="entry name" value="Amylosucrase_C"/>
</dbReference>
<comment type="caution">
    <text evidence="2">The sequence shown here is derived from an EMBL/GenBank/DDBJ whole genome shotgun (WGS) entry which is preliminary data.</text>
</comment>
<name>A0A542E016_9MICO</name>
<dbReference type="SUPFAM" id="SSF51445">
    <property type="entry name" value="(Trans)glycosidases"/>
    <property type="match status" value="1"/>
</dbReference>
<dbReference type="InterPro" id="IPR044077">
    <property type="entry name" value="Amylosucrase"/>
</dbReference>
<reference evidence="2 3" key="1">
    <citation type="submission" date="2019-06" db="EMBL/GenBank/DDBJ databases">
        <title>Sequencing the genomes of 1000 actinobacteria strains.</title>
        <authorList>
            <person name="Klenk H.-P."/>
        </authorList>
    </citation>
    <scope>NUCLEOTIDE SEQUENCE [LARGE SCALE GENOMIC DNA]</scope>
    <source>
        <strain evidence="2 3">DSM 18607</strain>
    </source>
</reference>
<gene>
    <name evidence="2" type="ORF">FB458_1793</name>
</gene>
<dbReference type="Gene3D" id="1.10.1740.10">
    <property type="match status" value="1"/>
</dbReference>
<dbReference type="PANTHER" id="PTHR10357:SF213">
    <property type="entry name" value="ALPHA AMYLASE CATALYTIC REGION"/>
    <property type="match status" value="1"/>
</dbReference>
<dbReference type="AlphaFoldDB" id="A0A542E016"/>
<dbReference type="GO" id="GO:0005975">
    <property type="term" value="P:carbohydrate metabolic process"/>
    <property type="evidence" value="ECO:0007669"/>
    <property type="project" value="InterPro"/>
</dbReference>
<dbReference type="Pfam" id="PF22582">
    <property type="entry name" value="Amylosucrase_C-like"/>
    <property type="match status" value="1"/>
</dbReference>
<dbReference type="RefSeq" id="WP_211355982.1">
    <property type="nucleotide sequence ID" value="NZ_BAAAPR010000004.1"/>
</dbReference>
<dbReference type="SMART" id="SM00642">
    <property type="entry name" value="Aamy"/>
    <property type="match status" value="1"/>
</dbReference>
<organism evidence="2 3">
    <name type="scientific">Lapillicoccus jejuensis</name>
    <dbReference type="NCBI Taxonomy" id="402171"/>
    <lineage>
        <taxon>Bacteria</taxon>
        <taxon>Bacillati</taxon>
        <taxon>Actinomycetota</taxon>
        <taxon>Actinomycetes</taxon>
        <taxon>Micrococcales</taxon>
        <taxon>Intrasporangiaceae</taxon>
        <taxon>Lapillicoccus</taxon>
    </lineage>
</organism>
<dbReference type="Pfam" id="PF00128">
    <property type="entry name" value="Alpha-amylase"/>
    <property type="match status" value="1"/>
</dbReference>
<dbReference type="GO" id="GO:0047669">
    <property type="term" value="F:amylosucrase activity"/>
    <property type="evidence" value="ECO:0007669"/>
    <property type="project" value="InterPro"/>
</dbReference>
<dbReference type="InterPro" id="IPR006047">
    <property type="entry name" value="GH13_cat_dom"/>
</dbReference>
<dbReference type="Gene3D" id="2.60.40.1180">
    <property type="entry name" value="Golgi alpha-mannosidase II"/>
    <property type="match status" value="1"/>
</dbReference>
<dbReference type="PANTHER" id="PTHR10357">
    <property type="entry name" value="ALPHA-AMYLASE FAMILY MEMBER"/>
    <property type="match status" value="1"/>
</dbReference>
<dbReference type="Proteomes" id="UP000317893">
    <property type="component" value="Unassembled WGS sequence"/>
</dbReference>
<keyword evidence="3" id="KW-1185">Reference proteome</keyword>
<dbReference type="Gene3D" id="3.20.20.80">
    <property type="entry name" value="Glycosidases"/>
    <property type="match status" value="1"/>
</dbReference>
<dbReference type="InterPro" id="IPR013780">
    <property type="entry name" value="Glyco_hydro_b"/>
</dbReference>
<dbReference type="Gene3D" id="3.90.400.10">
    <property type="entry name" value="Oligo-1,6-glucosidase, Domain 2"/>
    <property type="match status" value="1"/>
</dbReference>
<evidence type="ECO:0000313" key="2">
    <source>
        <dbReference type="EMBL" id="TQJ08701.1"/>
    </source>
</evidence>
<evidence type="ECO:0000259" key="1">
    <source>
        <dbReference type="SMART" id="SM00642"/>
    </source>
</evidence>
<accession>A0A542E016</accession>
<sequence length="646" mass="71298">MPVPAPAPRAHDVVREALAGLPAHRRRTFTLRVERWWPDLVEPLRRLYGAERADELALDLLRRAATAYGQRDVELHELDERRLLEPDWLQSPRMFGYATYADRFAGTLAGVGERLPYLRELGVTYLHLMPLLLPRDGDNDGGYAVADYTRVRPDLGTMEDLRDLATTLRHEGMSLVLDLVLNHVAREHPWAAAARAGDAAHRDYFHVFPDRTLPDAYERTLPEVFPDFAPGNFTWDEDLQGWVWTTFNAWQWDVDWANPAVLAEYAGVVLDLANTGVEVLRLDAIAFMWKRMGTTCQNEPEVHDITQVLRTVTRLACPAVAFKAEAIVAPRDLLAYLGTGTHAGKVSDLAYHNSLMVQVWSMLATGDVRLTAHAIGQLPPAPTTSTWITYARCHDDIGWAIDDADAAAVGLDGWAHRRFLSDWYSGAFPGSPARGLVFQENPVTGDRRISGTAATLTGLETAGRDRAAVEAAVARTVLAHTVVAGFGGIPVVWSGDELAMVDDPAWADEPGHEDDNRWAHRPRLDWERAQGRHDRTTAEGRVFEALAHVARVRASLPHLHASVASQVLPVDDPAVLALLRRHPVGPMLALYNVRGEAAGYASWRVREAGLEDPVDALTGARPQWVDGAVVVPPWGALWLVGADALG</sequence>
<dbReference type="CDD" id="cd11324">
    <property type="entry name" value="AmyAc_Amylosucrase"/>
    <property type="match status" value="1"/>
</dbReference>
<proteinExistence type="predicted"/>
<dbReference type="InterPro" id="IPR017853">
    <property type="entry name" value="GH"/>
</dbReference>
<dbReference type="EMBL" id="VFMN01000001">
    <property type="protein sequence ID" value="TQJ08701.1"/>
    <property type="molecule type" value="Genomic_DNA"/>
</dbReference>